<sequence length="62" mass="7200">MSVYTVIWVFKNGHQWHRDFRSTEARQSFTDRCGLLTHPDIVSVVYRTDDADEAQIKGTSVK</sequence>
<evidence type="ECO:0000313" key="1">
    <source>
        <dbReference type="EMBL" id="CAB4134884.1"/>
    </source>
</evidence>
<dbReference type="EMBL" id="LR796296">
    <property type="protein sequence ID" value="CAB4134884.1"/>
    <property type="molecule type" value="Genomic_DNA"/>
</dbReference>
<accession>A0A6J5LK02</accession>
<gene>
    <name evidence="1" type="ORF">UFOVP274_77</name>
</gene>
<name>A0A6J5LK02_9CAUD</name>
<proteinExistence type="predicted"/>
<reference evidence="1" key="1">
    <citation type="submission" date="2020-04" db="EMBL/GenBank/DDBJ databases">
        <authorList>
            <person name="Chiriac C."/>
            <person name="Salcher M."/>
            <person name="Ghai R."/>
            <person name="Kavagutti S V."/>
        </authorList>
    </citation>
    <scope>NUCLEOTIDE SEQUENCE</scope>
</reference>
<protein>
    <submittedName>
        <fullName evidence="1">Uncharacterized protein</fullName>
    </submittedName>
</protein>
<organism evidence="1">
    <name type="scientific">uncultured Caudovirales phage</name>
    <dbReference type="NCBI Taxonomy" id="2100421"/>
    <lineage>
        <taxon>Viruses</taxon>
        <taxon>Duplodnaviria</taxon>
        <taxon>Heunggongvirae</taxon>
        <taxon>Uroviricota</taxon>
        <taxon>Caudoviricetes</taxon>
        <taxon>Peduoviridae</taxon>
        <taxon>Maltschvirus</taxon>
        <taxon>Maltschvirus maltsch</taxon>
    </lineage>
</organism>